<reference evidence="3 4" key="1">
    <citation type="journal article" date="2019" name="Int. J. Syst. Evol. Microbiol.">
        <title>The Global Catalogue of Microorganisms (GCM) 10K type strain sequencing project: providing services to taxonomists for standard genome sequencing and annotation.</title>
        <authorList>
            <consortium name="The Broad Institute Genomics Platform"/>
            <consortium name="The Broad Institute Genome Sequencing Center for Infectious Disease"/>
            <person name="Wu L."/>
            <person name="Ma J."/>
        </authorList>
    </citation>
    <scope>NUCLEOTIDE SEQUENCE [LARGE SCALE GENOMIC DNA]</scope>
    <source>
        <strain evidence="3 4">JCM 13022</strain>
    </source>
</reference>
<sequence>MTESADRTATDSAAPAGPAAAPRAPRSRGGRRAGSGRGRLHRPRRIVVAAVELVVAALAVWGAFALWGSAVRDVTVHLDDGSVLTSRVYEGDRIALAVALGALTAVLVIDAVRQVMLGVAAKGKKPKKRAQRDPDPDDPDDLGDVDADHAAAGPGR</sequence>
<feature type="transmembrane region" description="Helical" evidence="2">
    <location>
        <begin position="94"/>
        <end position="119"/>
    </location>
</feature>
<dbReference type="RefSeq" id="WP_253858400.1">
    <property type="nucleotide sequence ID" value="NZ_BAAALM010000008.1"/>
</dbReference>
<feature type="compositionally biased region" description="Acidic residues" evidence="1">
    <location>
        <begin position="135"/>
        <end position="145"/>
    </location>
</feature>
<feature type="region of interest" description="Disordered" evidence="1">
    <location>
        <begin position="121"/>
        <end position="156"/>
    </location>
</feature>
<keyword evidence="2" id="KW-1133">Transmembrane helix</keyword>
<evidence type="ECO:0000313" key="3">
    <source>
        <dbReference type="EMBL" id="GAA1206342.1"/>
    </source>
</evidence>
<accession>A0ABN1VEY8</accession>
<proteinExistence type="predicted"/>
<gene>
    <name evidence="3" type="ORF">GCM10009675_26820</name>
</gene>
<keyword evidence="2" id="KW-0812">Transmembrane</keyword>
<keyword evidence="2" id="KW-0472">Membrane</keyword>
<feature type="region of interest" description="Disordered" evidence="1">
    <location>
        <begin position="1"/>
        <end position="38"/>
    </location>
</feature>
<protein>
    <submittedName>
        <fullName evidence="3">Uncharacterized protein</fullName>
    </submittedName>
</protein>
<name>A0ABN1VEY8_9PSEU</name>
<comment type="caution">
    <text evidence="3">The sequence shown here is derived from an EMBL/GenBank/DDBJ whole genome shotgun (WGS) entry which is preliminary data.</text>
</comment>
<feature type="transmembrane region" description="Helical" evidence="2">
    <location>
        <begin position="46"/>
        <end position="67"/>
    </location>
</feature>
<evidence type="ECO:0000256" key="2">
    <source>
        <dbReference type="SAM" id="Phobius"/>
    </source>
</evidence>
<evidence type="ECO:0000313" key="4">
    <source>
        <dbReference type="Proteomes" id="UP001500467"/>
    </source>
</evidence>
<dbReference type="Proteomes" id="UP001500467">
    <property type="component" value="Unassembled WGS sequence"/>
</dbReference>
<evidence type="ECO:0000256" key="1">
    <source>
        <dbReference type="SAM" id="MobiDB-lite"/>
    </source>
</evidence>
<organism evidence="3 4">
    <name type="scientific">Prauserella alba</name>
    <dbReference type="NCBI Taxonomy" id="176898"/>
    <lineage>
        <taxon>Bacteria</taxon>
        <taxon>Bacillati</taxon>
        <taxon>Actinomycetota</taxon>
        <taxon>Actinomycetes</taxon>
        <taxon>Pseudonocardiales</taxon>
        <taxon>Pseudonocardiaceae</taxon>
        <taxon>Prauserella</taxon>
    </lineage>
</organism>
<dbReference type="EMBL" id="BAAALM010000008">
    <property type="protein sequence ID" value="GAA1206342.1"/>
    <property type="molecule type" value="Genomic_DNA"/>
</dbReference>
<keyword evidence="4" id="KW-1185">Reference proteome</keyword>
<feature type="compositionally biased region" description="Low complexity" evidence="1">
    <location>
        <begin position="12"/>
        <end position="24"/>
    </location>
</feature>